<name>A0A0D2HDX4_9EURO</name>
<organism evidence="2 3">
    <name type="scientific">Fonsecaea multimorphosa CBS 102226</name>
    <dbReference type="NCBI Taxonomy" id="1442371"/>
    <lineage>
        <taxon>Eukaryota</taxon>
        <taxon>Fungi</taxon>
        <taxon>Dikarya</taxon>
        <taxon>Ascomycota</taxon>
        <taxon>Pezizomycotina</taxon>
        <taxon>Eurotiomycetes</taxon>
        <taxon>Chaetothyriomycetidae</taxon>
        <taxon>Chaetothyriales</taxon>
        <taxon>Herpotrichiellaceae</taxon>
        <taxon>Fonsecaea</taxon>
    </lineage>
</organism>
<sequence>MVIMMTDAITTSIINTMTRMEMTDKEDTATIHGNMDMMVSIMITTNTVAGTRCTTVTITTNTMDQMETTTKMMDRMMDIKKDSMAGITAATWDTVTTMAVVTKSTMTRTAMTRAMKVTPISRSTTGARTVTNNSSTMGATTATSSSTTKIAHAKICNGLVPRSEGLRERWMFKMAAGKSRRWC</sequence>
<evidence type="ECO:0000313" key="3">
    <source>
        <dbReference type="Proteomes" id="UP000053411"/>
    </source>
</evidence>
<feature type="compositionally biased region" description="Low complexity" evidence="1">
    <location>
        <begin position="131"/>
        <end position="144"/>
    </location>
</feature>
<dbReference type="RefSeq" id="XP_016634223.1">
    <property type="nucleotide sequence ID" value="XM_016774296.1"/>
</dbReference>
<accession>A0A0D2HDX4</accession>
<dbReference type="AlphaFoldDB" id="A0A0D2HDX4"/>
<dbReference type="Proteomes" id="UP000053411">
    <property type="component" value="Unassembled WGS sequence"/>
</dbReference>
<proteinExistence type="predicted"/>
<keyword evidence="3" id="KW-1185">Reference proteome</keyword>
<dbReference type="GeneID" id="27709532"/>
<protein>
    <submittedName>
        <fullName evidence="2">Uncharacterized protein</fullName>
    </submittedName>
</protein>
<evidence type="ECO:0000313" key="2">
    <source>
        <dbReference type="EMBL" id="KIY00101.1"/>
    </source>
</evidence>
<dbReference type="EMBL" id="KN848067">
    <property type="protein sequence ID" value="KIY00101.1"/>
    <property type="molecule type" value="Genomic_DNA"/>
</dbReference>
<gene>
    <name evidence="2" type="ORF">Z520_03786</name>
</gene>
<dbReference type="VEuPathDB" id="FungiDB:Z520_03786"/>
<feature type="region of interest" description="Disordered" evidence="1">
    <location>
        <begin position="125"/>
        <end position="144"/>
    </location>
</feature>
<evidence type="ECO:0000256" key="1">
    <source>
        <dbReference type="SAM" id="MobiDB-lite"/>
    </source>
</evidence>
<reference evidence="2 3" key="1">
    <citation type="submission" date="2015-01" db="EMBL/GenBank/DDBJ databases">
        <title>The Genome Sequence of Fonsecaea multimorphosa CBS 102226.</title>
        <authorList>
            <consortium name="The Broad Institute Genomics Platform"/>
            <person name="Cuomo C."/>
            <person name="de Hoog S."/>
            <person name="Gorbushina A."/>
            <person name="Stielow B."/>
            <person name="Teixiera M."/>
            <person name="Abouelleil A."/>
            <person name="Chapman S.B."/>
            <person name="Priest M."/>
            <person name="Young S.K."/>
            <person name="Wortman J."/>
            <person name="Nusbaum C."/>
            <person name="Birren B."/>
        </authorList>
    </citation>
    <scope>NUCLEOTIDE SEQUENCE [LARGE SCALE GENOMIC DNA]</scope>
    <source>
        <strain evidence="2 3">CBS 102226</strain>
    </source>
</reference>